<dbReference type="EMBL" id="CADCVW010000069">
    <property type="protein sequence ID" value="CAA9505995.1"/>
    <property type="molecule type" value="Genomic_DNA"/>
</dbReference>
<name>A0A6J4SV41_9SPHN</name>
<accession>A0A6J4SV41</accession>
<organism evidence="2">
    <name type="scientific">uncultured Sphingomonadaceae bacterium</name>
    <dbReference type="NCBI Taxonomy" id="169976"/>
    <lineage>
        <taxon>Bacteria</taxon>
        <taxon>Pseudomonadati</taxon>
        <taxon>Pseudomonadota</taxon>
        <taxon>Alphaproteobacteria</taxon>
        <taxon>Sphingomonadales</taxon>
        <taxon>Sphingomonadaceae</taxon>
        <taxon>environmental samples</taxon>
    </lineage>
</organism>
<sequence length="39" mass="4178">WSRGEPTQSASTEAGSATSGAKKAWQPRPRCSSSRWRGA</sequence>
<evidence type="ECO:0000313" key="2">
    <source>
        <dbReference type="EMBL" id="CAA9505995.1"/>
    </source>
</evidence>
<gene>
    <name evidence="2" type="ORF">AVDCRST_MAG39-1675</name>
</gene>
<feature type="compositionally biased region" description="Low complexity" evidence="1">
    <location>
        <begin position="9"/>
        <end position="21"/>
    </location>
</feature>
<dbReference type="AlphaFoldDB" id="A0A6J4SV41"/>
<feature type="region of interest" description="Disordered" evidence="1">
    <location>
        <begin position="1"/>
        <end position="39"/>
    </location>
</feature>
<evidence type="ECO:0000256" key="1">
    <source>
        <dbReference type="SAM" id="MobiDB-lite"/>
    </source>
</evidence>
<protein>
    <submittedName>
        <fullName evidence="2">Uncharacterized protein</fullName>
    </submittedName>
</protein>
<feature type="non-terminal residue" evidence="2">
    <location>
        <position position="1"/>
    </location>
</feature>
<feature type="non-terminal residue" evidence="2">
    <location>
        <position position="39"/>
    </location>
</feature>
<reference evidence="2" key="1">
    <citation type="submission" date="2020-02" db="EMBL/GenBank/DDBJ databases">
        <authorList>
            <person name="Meier V. D."/>
        </authorList>
    </citation>
    <scope>NUCLEOTIDE SEQUENCE</scope>
    <source>
        <strain evidence="2">AVDCRST_MAG39</strain>
    </source>
</reference>
<proteinExistence type="predicted"/>